<dbReference type="Proteomes" id="UP001162992">
    <property type="component" value="Chromosome 21"/>
</dbReference>
<protein>
    <submittedName>
        <fullName evidence="1">Uncharacterized protein</fullName>
    </submittedName>
</protein>
<reference evidence="2" key="1">
    <citation type="journal article" date="2024" name="Proc. Natl. Acad. Sci. U.S.A.">
        <title>Extraordinary preservation of gene collinearity over three hundred million years revealed in homosporous lycophytes.</title>
        <authorList>
            <person name="Li C."/>
            <person name="Wickell D."/>
            <person name="Kuo L.Y."/>
            <person name="Chen X."/>
            <person name="Nie B."/>
            <person name="Liao X."/>
            <person name="Peng D."/>
            <person name="Ji J."/>
            <person name="Jenkins J."/>
            <person name="Williams M."/>
            <person name="Shu S."/>
            <person name="Plott C."/>
            <person name="Barry K."/>
            <person name="Rajasekar S."/>
            <person name="Grimwood J."/>
            <person name="Han X."/>
            <person name="Sun S."/>
            <person name="Hou Z."/>
            <person name="He W."/>
            <person name="Dai G."/>
            <person name="Sun C."/>
            <person name="Schmutz J."/>
            <person name="Leebens-Mack J.H."/>
            <person name="Li F.W."/>
            <person name="Wang L."/>
        </authorList>
    </citation>
    <scope>NUCLEOTIDE SEQUENCE [LARGE SCALE GENOMIC DNA]</scope>
    <source>
        <strain evidence="2">cv. PW_Plant_1</strain>
    </source>
</reference>
<dbReference type="EMBL" id="CM055112">
    <property type="protein sequence ID" value="KAJ7516879.1"/>
    <property type="molecule type" value="Genomic_DNA"/>
</dbReference>
<evidence type="ECO:0000313" key="1">
    <source>
        <dbReference type="EMBL" id="KAJ7516879.1"/>
    </source>
</evidence>
<sequence>MQDLEKIHYILGLEIDFLKDKAFICQSKYALSMLKKFNMLNCKSIETPMEQNVKDSNKGDERSFKDITLFRSLIGSLIWLTITRPDISFSVHKLSQAIQNPSIYHWKKAKRVLRYVSSTFDFGLLYKSEDLSIIGYSDSDFVGDRADRKSTSAYVIYLGGNLISWLSKKQDTVSLSSCEAEYKVLTTTTKEVLWIKRLLVELKIIMEENIHMIMCDNISAQALANNPIFHARSKHIEVAHHFVREKLIGGEIKLEHIDTSSCIADMLTKPLSKSSFNKHRANLGVIPRSMFKSI</sequence>
<keyword evidence="2" id="KW-1185">Reference proteome</keyword>
<proteinExistence type="predicted"/>
<accession>A0ACC2AIY0</accession>
<name>A0ACC2AIY0_DIPCM</name>
<comment type="caution">
    <text evidence="1">The sequence shown here is derived from an EMBL/GenBank/DDBJ whole genome shotgun (WGS) entry which is preliminary data.</text>
</comment>
<organism evidence="1 2">
    <name type="scientific">Diphasiastrum complanatum</name>
    <name type="common">Issler's clubmoss</name>
    <name type="synonym">Lycopodium complanatum</name>
    <dbReference type="NCBI Taxonomy" id="34168"/>
    <lineage>
        <taxon>Eukaryota</taxon>
        <taxon>Viridiplantae</taxon>
        <taxon>Streptophyta</taxon>
        <taxon>Embryophyta</taxon>
        <taxon>Tracheophyta</taxon>
        <taxon>Lycopodiopsida</taxon>
        <taxon>Lycopodiales</taxon>
        <taxon>Lycopodiaceae</taxon>
        <taxon>Lycopodioideae</taxon>
        <taxon>Diphasiastrum</taxon>
    </lineage>
</organism>
<gene>
    <name evidence="1" type="ORF">O6H91_21G002900</name>
</gene>
<evidence type="ECO:0000313" key="2">
    <source>
        <dbReference type="Proteomes" id="UP001162992"/>
    </source>
</evidence>